<dbReference type="Proteomes" id="UP000179072">
    <property type="component" value="Unassembled WGS sequence"/>
</dbReference>
<evidence type="ECO:0000313" key="2">
    <source>
        <dbReference type="Proteomes" id="UP000179072"/>
    </source>
</evidence>
<dbReference type="AlphaFoldDB" id="A0A1F7IN74"/>
<organism evidence="1 2">
    <name type="scientific">Candidatus Roizmanbacteria bacterium RIFCSPLOWO2_01_FULL_38_11</name>
    <dbReference type="NCBI Taxonomy" id="1802060"/>
    <lineage>
        <taxon>Bacteria</taxon>
        <taxon>Candidatus Roizmaniibacteriota</taxon>
    </lineage>
</organism>
<sequence>MKINFHGTYSEKDIRLFQDAQNSDLVEICRYLKTDTNLLKNIRFEIFDTREKKQKADPNHSVSRASARFDEMAVYRFWLPKNDPHFPHETTHLVSHTWTKPYLLTEELDTAYGTKIKKTFEMVSTSFMQEGLAIAVDDIVFSRKLLEDREHKPVDDWCREKSNKLPIPLTQVINLEGFGSVENKIVVPFTASLSKYLLQSFGVDKYKKMYVLMKETNTPEINVETIEKVYGLKEQQIIENWKKSVLG</sequence>
<comment type="caution">
    <text evidence="1">The sequence shown here is derived from an EMBL/GenBank/DDBJ whole genome shotgun (WGS) entry which is preliminary data.</text>
</comment>
<dbReference type="EMBL" id="MGAK01000013">
    <property type="protein sequence ID" value="OGK44722.1"/>
    <property type="molecule type" value="Genomic_DNA"/>
</dbReference>
<protein>
    <submittedName>
        <fullName evidence="1">Uncharacterized protein</fullName>
    </submittedName>
</protein>
<accession>A0A1F7IN74</accession>
<proteinExistence type="predicted"/>
<dbReference type="STRING" id="1802060.A2957_00090"/>
<evidence type="ECO:0000313" key="1">
    <source>
        <dbReference type="EMBL" id="OGK44722.1"/>
    </source>
</evidence>
<reference evidence="1 2" key="1">
    <citation type="journal article" date="2016" name="Nat. Commun.">
        <title>Thousands of microbial genomes shed light on interconnected biogeochemical processes in an aquifer system.</title>
        <authorList>
            <person name="Anantharaman K."/>
            <person name="Brown C.T."/>
            <person name="Hug L.A."/>
            <person name="Sharon I."/>
            <person name="Castelle C.J."/>
            <person name="Probst A.J."/>
            <person name="Thomas B.C."/>
            <person name="Singh A."/>
            <person name="Wilkins M.J."/>
            <person name="Karaoz U."/>
            <person name="Brodie E.L."/>
            <person name="Williams K.H."/>
            <person name="Hubbard S.S."/>
            <person name="Banfield J.F."/>
        </authorList>
    </citation>
    <scope>NUCLEOTIDE SEQUENCE [LARGE SCALE GENOMIC DNA]</scope>
</reference>
<name>A0A1F7IN74_9BACT</name>
<gene>
    <name evidence="1" type="ORF">A2957_00090</name>
</gene>